<keyword evidence="9 12" id="KW-0472">Membrane</keyword>
<evidence type="ECO:0000256" key="5">
    <source>
        <dbReference type="ARBA" id="ARBA00022692"/>
    </source>
</evidence>
<comment type="subcellular location">
    <subcellularLocation>
        <location evidence="2">Endoplasmic reticulum membrane</location>
        <topology evidence="2">Multi-pass membrane protein</topology>
    </subcellularLocation>
</comment>
<name>A0AAD5SM75_9FUNG</name>
<comment type="caution">
    <text evidence="16">The sequence shown here is derived from an EMBL/GenBank/DDBJ whole genome shotgun (WGS) entry which is preliminary data.</text>
</comment>
<comment type="similarity">
    <text evidence="4">Belongs to the SWP1 family.</text>
</comment>
<proteinExistence type="inferred from homology"/>
<evidence type="ECO:0000256" key="12">
    <source>
        <dbReference type="SAM" id="Phobius"/>
    </source>
</evidence>
<evidence type="ECO:0000259" key="15">
    <source>
        <dbReference type="Pfam" id="PF25147"/>
    </source>
</evidence>
<organism evidence="16 17">
    <name type="scientific">Rhizophlyctis rosea</name>
    <dbReference type="NCBI Taxonomy" id="64517"/>
    <lineage>
        <taxon>Eukaryota</taxon>
        <taxon>Fungi</taxon>
        <taxon>Fungi incertae sedis</taxon>
        <taxon>Chytridiomycota</taxon>
        <taxon>Chytridiomycota incertae sedis</taxon>
        <taxon>Chytridiomycetes</taxon>
        <taxon>Rhizophlyctidales</taxon>
        <taxon>Rhizophlyctidaceae</taxon>
        <taxon>Rhizophlyctis</taxon>
    </lineage>
</organism>
<dbReference type="Pfam" id="PF25147">
    <property type="entry name" value="Ribophorin_II_C"/>
    <property type="match status" value="1"/>
</dbReference>
<feature type="domain" description="Ribophorin II C-terminal" evidence="15">
    <location>
        <begin position="185"/>
        <end position="286"/>
    </location>
</feature>
<evidence type="ECO:0000256" key="4">
    <source>
        <dbReference type="ARBA" id="ARBA00009038"/>
    </source>
</evidence>
<evidence type="ECO:0000256" key="1">
    <source>
        <dbReference type="ARBA" id="ARBA00002791"/>
    </source>
</evidence>
<feature type="transmembrane region" description="Helical" evidence="12">
    <location>
        <begin position="258"/>
        <end position="280"/>
    </location>
</feature>
<reference evidence="16" key="1">
    <citation type="submission" date="2020-05" db="EMBL/GenBank/DDBJ databases">
        <title>Phylogenomic resolution of chytrid fungi.</title>
        <authorList>
            <person name="Stajich J.E."/>
            <person name="Amses K."/>
            <person name="Simmons R."/>
            <person name="Seto K."/>
            <person name="Myers J."/>
            <person name="Bonds A."/>
            <person name="Quandt C.A."/>
            <person name="Barry K."/>
            <person name="Liu P."/>
            <person name="Grigoriev I."/>
            <person name="Longcore J.E."/>
            <person name="James T.Y."/>
        </authorList>
    </citation>
    <scope>NUCLEOTIDE SEQUENCE</scope>
    <source>
        <strain evidence="16">JEL0318</strain>
    </source>
</reference>
<evidence type="ECO:0000259" key="14">
    <source>
        <dbReference type="Pfam" id="PF23860"/>
    </source>
</evidence>
<dbReference type="PANTHER" id="PTHR12640">
    <property type="entry name" value="RIBOPHORIN II"/>
    <property type="match status" value="1"/>
</dbReference>
<evidence type="ECO:0000256" key="7">
    <source>
        <dbReference type="ARBA" id="ARBA00022824"/>
    </source>
</evidence>
<comment type="pathway">
    <text evidence="3">Protein modification; protein glycosylation.</text>
</comment>
<evidence type="ECO:0000256" key="11">
    <source>
        <dbReference type="ARBA" id="ARBA00032139"/>
    </source>
</evidence>
<gene>
    <name evidence="16" type="primary">RPN2_1</name>
    <name evidence="16" type="ORF">HK097_005090</name>
</gene>
<evidence type="ECO:0000256" key="8">
    <source>
        <dbReference type="ARBA" id="ARBA00022989"/>
    </source>
</evidence>
<dbReference type="InterPro" id="IPR055374">
    <property type="entry name" value="Ribophorin_II_3rd"/>
</dbReference>
<dbReference type="InterPro" id="IPR056790">
    <property type="entry name" value="Ribophorin_II_C"/>
</dbReference>
<dbReference type="GO" id="GO:0006487">
    <property type="term" value="P:protein N-linked glycosylation"/>
    <property type="evidence" value="ECO:0007669"/>
    <property type="project" value="TreeGrafter"/>
</dbReference>
<keyword evidence="17" id="KW-1185">Reference proteome</keyword>
<evidence type="ECO:0000313" key="16">
    <source>
        <dbReference type="EMBL" id="KAJ3056689.1"/>
    </source>
</evidence>
<evidence type="ECO:0000313" key="17">
    <source>
        <dbReference type="Proteomes" id="UP001212841"/>
    </source>
</evidence>
<evidence type="ECO:0000256" key="13">
    <source>
        <dbReference type="SAM" id="SignalP"/>
    </source>
</evidence>
<feature type="chain" id="PRO_5044191038" description="Ribophorin II" evidence="13">
    <location>
        <begin position="26"/>
        <end position="292"/>
    </location>
</feature>
<evidence type="ECO:0000256" key="9">
    <source>
        <dbReference type="ARBA" id="ARBA00023136"/>
    </source>
</evidence>
<dbReference type="InterPro" id="IPR008814">
    <property type="entry name" value="Swp1"/>
</dbReference>
<keyword evidence="8 12" id="KW-1133">Transmembrane helix</keyword>
<keyword evidence="5 12" id="KW-0812">Transmembrane</keyword>
<dbReference type="AlphaFoldDB" id="A0AAD5SM75"/>
<dbReference type="Proteomes" id="UP001212841">
    <property type="component" value="Unassembled WGS sequence"/>
</dbReference>
<feature type="domain" description="Ribophorin II third" evidence="14">
    <location>
        <begin position="45"/>
        <end position="159"/>
    </location>
</feature>
<evidence type="ECO:0000256" key="6">
    <source>
        <dbReference type="ARBA" id="ARBA00022729"/>
    </source>
</evidence>
<feature type="transmembrane region" description="Helical" evidence="12">
    <location>
        <begin position="195"/>
        <end position="218"/>
    </location>
</feature>
<feature type="transmembrane region" description="Helical" evidence="12">
    <location>
        <begin position="230"/>
        <end position="252"/>
    </location>
</feature>
<evidence type="ECO:0000256" key="2">
    <source>
        <dbReference type="ARBA" id="ARBA00004477"/>
    </source>
</evidence>
<evidence type="ECO:0000256" key="3">
    <source>
        <dbReference type="ARBA" id="ARBA00004922"/>
    </source>
</evidence>
<comment type="function">
    <text evidence="1">Subunit of the oligosaccharyl transferase (OST) complex that catalyzes the initial transfer of a defined glycan (Glc(3)Man(9)GlcNAc(2) in eukaryotes) from the lipid carrier dolichol-pyrophosphate to an asparagine residue within an Asn-X-Ser/Thr consensus motif in nascent polypeptide chains, the first step in protein N-glycosylation. N-glycosylation occurs cotranslationally and the complex associates with the Sec61 complex at the channel-forming translocon complex that mediates protein translocation across the endoplasmic reticulum (ER). All subunits are required for a maximal enzyme activity.</text>
</comment>
<keyword evidence="16" id="KW-0647">Proteasome</keyword>
<dbReference type="PANTHER" id="PTHR12640:SF0">
    <property type="entry name" value="DOLICHYL-DIPHOSPHOOLIGOSACCHARIDE--PROTEIN GLYCOSYLTRANSFERASE SUBUNIT 2"/>
    <property type="match status" value="1"/>
</dbReference>
<dbReference type="Pfam" id="PF23860">
    <property type="entry name" value="Ribophorin_II_3rd"/>
    <property type="match status" value="1"/>
</dbReference>
<evidence type="ECO:0000256" key="10">
    <source>
        <dbReference type="ARBA" id="ARBA00030078"/>
    </source>
</evidence>
<feature type="signal peptide" evidence="13">
    <location>
        <begin position="1"/>
        <end position="25"/>
    </location>
</feature>
<dbReference type="GO" id="GO:0000502">
    <property type="term" value="C:proteasome complex"/>
    <property type="evidence" value="ECO:0007669"/>
    <property type="project" value="UniProtKB-KW"/>
</dbReference>
<accession>A0AAD5SM75</accession>
<keyword evidence="7" id="KW-0256">Endoplasmic reticulum</keyword>
<dbReference type="EMBL" id="JADGJD010000024">
    <property type="protein sequence ID" value="KAJ3056689.1"/>
    <property type="molecule type" value="Genomic_DNA"/>
</dbReference>
<dbReference type="GO" id="GO:0008250">
    <property type="term" value="C:oligosaccharyltransferase complex"/>
    <property type="evidence" value="ECO:0007669"/>
    <property type="project" value="InterPro"/>
</dbReference>
<sequence length="292" mass="32389">MRPLRTRQLSLFFVTLAVLVLGAVAKTARDISIDQLAFGVGTDGKEKTREVLSYPKTLSKTHTVGLADDLVVAVRILDHKDEPTKVRQVVLSLKSEETDKEAAFVLSPDAENIYQLTLPLKASTTLETLSYQPGKYQLSLYIGSSKHTPIEYSFGGVELDFPKDPKFGKFEHDVFEPLPEIVHQFRPDEKQPPVILSQLFVILVLAPWGFLAVAYLHLNANINNFFASSSNTLFGSLFLGSLASLLTLLYLYWLKLNIFQLLGYGSVLSLATAVLGRQALVARAAYRTKANK</sequence>
<protein>
    <recommendedName>
        <fullName evidence="11">Ribophorin II</fullName>
    </recommendedName>
    <alternativeName>
        <fullName evidence="10">Ribophorin-2</fullName>
    </alternativeName>
</protein>
<keyword evidence="6 13" id="KW-0732">Signal</keyword>